<dbReference type="GO" id="GO:0016787">
    <property type="term" value="F:hydrolase activity"/>
    <property type="evidence" value="ECO:0007669"/>
    <property type="project" value="UniProtKB-KW"/>
</dbReference>
<comment type="caution">
    <text evidence="6">The sequence shown here is derived from an EMBL/GenBank/DDBJ whole genome shotgun (WGS) entry which is preliminary data.</text>
</comment>
<gene>
    <name evidence="6" type="ORF">GCM10011273_13920</name>
</gene>
<dbReference type="InterPro" id="IPR020476">
    <property type="entry name" value="Nudix_hydrolase"/>
</dbReference>
<sequence length="157" mass="17763">MEDWKRVVEPYTRPLFFAHSRMTRGKTLGVRGLVVDERERVLLVEHTYLKGWWLPGGGVDAGETAGDAVVRELKEEAGVIAREAPKLLSVHSNEQFFPGDHVLLFRVDQFEAGDMTSHGEIKNVDFFAIDDLPEDTNRGSLNRINEAMRGFPADPLW</sequence>
<dbReference type="InterPro" id="IPR000086">
    <property type="entry name" value="NUDIX_hydrolase_dom"/>
</dbReference>
<proteinExistence type="inferred from homology"/>
<keyword evidence="7" id="KW-1185">Reference proteome</keyword>
<reference evidence="6" key="1">
    <citation type="journal article" date="2014" name="Int. J. Syst. Evol. Microbiol.">
        <title>Complete genome sequence of Corynebacterium casei LMG S-19264T (=DSM 44701T), isolated from a smear-ripened cheese.</title>
        <authorList>
            <consortium name="US DOE Joint Genome Institute (JGI-PGF)"/>
            <person name="Walter F."/>
            <person name="Albersmeier A."/>
            <person name="Kalinowski J."/>
            <person name="Ruckert C."/>
        </authorList>
    </citation>
    <scope>NUCLEOTIDE SEQUENCE</scope>
    <source>
        <strain evidence="6">KCTC 32296</strain>
    </source>
</reference>
<comment type="similarity">
    <text evidence="4">Belongs to the Nudix hydrolase family.</text>
</comment>
<dbReference type="EMBL" id="BMZB01000001">
    <property type="protein sequence ID" value="GGZ29152.1"/>
    <property type="molecule type" value="Genomic_DNA"/>
</dbReference>
<evidence type="ECO:0000313" key="7">
    <source>
        <dbReference type="Proteomes" id="UP000662572"/>
    </source>
</evidence>
<dbReference type="Proteomes" id="UP000662572">
    <property type="component" value="Unassembled WGS sequence"/>
</dbReference>
<evidence type="ECO:0000256" key="2">
    <source>
        <dbReference type="ARBA" id="ARBA00022801"/>
    </source>
</evidence>
<dbReference type="PROSITE" id="PS00893">
    <property type="entry name" value="NUDIX_BOX"/>
    <property type="match status" value="1"/>
</dbReference>
<dbReference type="InterPro" id="IPR015797">
    <property type="entry name" value="NUDIX_hydrolase-like_dom_sf"/>
</dbReference>
<reference evidence="6" key="2">
    <citation type="submission" date="2020-09" db="EMBL/GenBank/DDBJ databases">
        <authorList>
            <person name="Sun Q."/>
            <person name="Kim S."/>
        </authorList>
    </citation>
    <scope>NUCLEOTIDE SEQUENCE</scope>
    <source>
        <strain evidence="6">KCTC 32296</strain>
    </source>
</reference>
<dbReference type="PANTHER" id="PTHR43046:SF12">
    <property type="entry name" value="GDP-MANNOSE MANNOSYL HYDROLASE"/>
    <property type="match status" value="1"/>
</dbReference>
<evidence type="ECO:0000256" key="4">
    <source>
        <dbReference type="RuleBase" id="RU003476"/>
    </source>
</evidence>
<keyword evidence="3" id="KW-0460">Magnesium</keyword>
<evidence type="ECO:0000256" key="3">
    <source>
        <dbReference type="ARBA" id="ARBA00022842"/>
    </source>
</evidence>
<dbReference type="PANTHER" id="PTHR43046">
    <property type="entry name" value="GDP-MANNOSE MANNOSYL HYDROLASE"/>
    <property type="match status" value="1"/>
</dbReference>
<dbReference type="PRINTS" id="PR00502">
    <property type="entry name" value="NUDIXFAMILY"/>
</dbReference>
<dbReference type="RefSeq" id="WP_189485649.1">
    <property type="nucleotide sequence ID" value="NZ_BMZB01000001.1"/>
</dbReference>
<organism evidence="6 7">
    <name type="scientific">Asticcacaulis endophyticus</name>
    <dbReference type="NCBI Taxonomy" id="1395890"/>
    <lineage>
        <taxon>Bacteria</taxon>
        <taxon>Pseudomonadati</taxon>
        <taxon>Pseudomonadota</taxon>
        <taxon>Alphaproteobacteria</taxon>
        <taxon>Caulobacterales</taxon>
        <taxon>Caulobacteraceae</taxon>
        <taxon>Asticcacaulis</taxon>
    </lineage>
</organism>
<evidence type="ECO:0000256" key="1">
    <source>
        <dbReference type="ARBA" id="ARBA00001946"/>
    </source>
</evidence>
<evidence type="ECO:0000313" key="6">
    <source>
        <dbReference type="EMBL" id="GGZ29152.1"/>
    </source>
</evidence>
<dbReference type="Pfam" id="PF00293">
    <property type="entry name" value="NUDIX"/>
    <property type="match status" value="1"/>
</dbReference>
<name>A0A918URF1_9CAUL</name>
<keyword evidence="2 4" id="KW-0378">Hydrolase</keyword>
<accession>A0A918URF1</accession>
<feature type="domain" description="Nudix hydrolase" evidence="5">
    <location>
        <begin position="25"/>
        <end position="149"/>
    </location>
</feature>
<dbReference type="SUPFAM" id="SSF55811">
    <property type="entry name" value="Nudix"/>
    <property type="match status" value="1"/>
</dbReference>
<protein>
    <submittedName>
        <fullName evidence="6">DNA mismatch repair protein MutT</fullName>
    </submittedName>
</protein>
<dbReference type="PROSITE" id="PS51462">
    <property type="entry name" value="NUDIX"/>
    <property type="match status" value="1"/>
</dbReference>
<dbReference type="Gene3D" id="3.90.79.10">
    <property type="entry name" value="Nucleoside Triphosphate Pyrophosphohydrolase"/>
    <property type="match status" value="1"/>
</dbReference>
<dbReference type="AlphaFoldDB" id="A0A918URF1"/>
<evidence type="ECO:0000259" key="5">
    <source>
        <dbReference type="PROSITE" id="PS51462"/>
    </source>
</evidence>
<dbReference type="InterPro" id="IPR020084">
    <property type="entry name" value="NUDIX_hydrolase_CS"/>
</dbReference>
<comment type="cofactor">
    <cofactor evidence="1">
        <name>Mg(2+)</name>
        <dbReference type="ChEBI" id="CHEBI:18420"/>
    </cofactor>
</comment>